<evidence type="ECO:0000313" key="2">
    <source>
        <dbReference type="Proteomes" id="UP000253307"/>
    </source>
</evidence>
<dbReference type="InterPro" id="IPR003749">
    <property type="entry name" value="ThiS/MoaD-like"/>
</dbReference>
<dbReference type="Proteomes" id="UP000253307">
    <property type="component" value="Unassembled WGS sequence"/>
</dbReference>
<dbReference type="NCBIfam" id="TIGR01683">
    <property type="entry name" value="thiS"/>
    <property type="match status" value="1"/>
</dbReference>
<evidence type="ECO:0000313" key="1">
    <source>
        <dbReference type="EMBL" id="RCL40640.1"/>
    </source>
</evidence>
<dbReference type="InterPro" id="IPR016155">
    <property type="entry name" value="Mopterin_synth/thiamin_S_b"/>
</dbReference>
<organism evidence="1 2">
    <name type="scientific">SAR86 cluster bacterium</name>
    <dbReference type="NCBI Taxonomy" id="2030880"/>
    <lineage>
        <taxon>Bacteria</taxon>
        <taxon>Pseudomonadati</taxon>
        <taxon>Pseudomonadota</taxon>
        <taxon>Gammaproteobacteria</taxon>
        <taxon>SAR86 cluster</taxon>
    </lineage>
</organism>
<dbReference type="PANTHER" id="PTHR34472:SF1">
    <property type="entry name" value="SULFUR CARRIER PROTEIN THIS"/>
    <property type="match status" value="1"/>
</dbReference>
<dbReference type="SUPFAM" id="SSF54285">
    <property type="entry name" value="MoaD/ThiS"/>
    <property type="match status" value="1"/>
</dbReference>
<name>A0A368BTK2_9GAMM</name>
<comment type="caution">
    <text evidence="1">The sequence shown here is derived from an EMBL/GenBank/DDBJ whole genome shotgun (WGS) entry which is preliminary data.</text>
</comment>
<dbReference type="Gene3D" id="3.10.20.30">
    <property type="match status" value="1"/>
</dbReference>
<dbReference type="EMBL" id="QOPE01000023">
    <property type="protein sequence ID" value="RCL40640.1"/>
    <property type="molecule type" value="Genomic_DNA"/>
</dbReference>
<dbReference type="PANTHER" id="PTHR34472">
    <property type="entry name" value="SULFUR CARRIER PROTEIN THIS"/>
    <property type="match status" value="1"/>
</dbReference>
<dbReference type="CDD" id="cd00565">
    <property type="entry name" value="Ubl_ThiS"/>
    <property type="match status" value="1"/>
</dbReference>
<dbReference type="InterPro" id="IPR010035">
    <property type="entry name" value="Thi_S"/>
</dbReference>
<reference evidence="1 2" key="1">
    <citation type="journal article" date="2018" name="Microbiome">
        <title>Fine metagenomic profile of the Mediterranean stratified and mixed water columns revealed by assembly and recruitment.</title>
        <authorList>
            <person name="Haro-Moreno J.M."/>
            <person name="Lopez-Perez M."/>
            <person name="De La Torre J.R."/>
            <person name="Picazo A."/>
            <person name="Camacho A."/>
            <person name="Rodriguez-Valera F."/>
        </authorList>
    </citation>
    <scope>NUCLEOTIDE SEQUENCE [LARGE SCALE GENOMIC DNA]</scope>
    <source>
        <strain evidence="1">MED-G82</strain>
    </source>
</reference>
<gene>
    <name evidence="1" type="primary">thiS</name>
    <name evidence="1" type="ORF">DBW96_03265</name>
</gene>
<dbReference type="AlphaFoldDB" id="A0A368BTK2"/>
<protein>
    <submittedName>
        <fullName evidence="1">Sulfur carrier protein ThiS</fullName>
    </submittedName>
</protein>
<dbReference type="InterPro" id="IPR012675">
    <property type="entry name" value="Beta-grasp_dom_sf"/>
</dbReference>
<sequence>MPPKLSITLNGEPTTLPSDKLEDLLDSLNLQNKRYAVEINREIIPRSKHSTYQLSENDRIEIVEAVGGG</sequence>
<accession>A0A368BTK2</accession>
<dbReference type="Pfam" id="PF02597">
    <property type="entry name" value="ThiS"/>
    <property type="match status" value="1"/>
</dbReference>
<proteinExistence type="predicted"/>